<name>A0A930YQR5_9ACTN</name>
<sequence length="139" mass="15241">MAETRSFATKADYEKRYGSGAPERVEVLLQDASALLRSNFIAYHQTAYKEGLNLRFDENACAVTCAIVARAVNVPAGFEGASQYSQHAGPYESTLTFANPTADLYVTRSERTRLGLSGIRIGSIQPMFKQDHEVNDGSN</sequence>
<dbReference type="EMBL" id="JABZGT010000168">
    <property type="protein sequence ID" value="MBF4809254.1"/>
    <property type="molecule type" value="Genomic_DNA"/>
</dbReference>
<accession>A0A930YQR5</accession>
<dbReference type="AlphaFoldDB" id="A0A930YQR5"/>
<reference evidence="1" key="1">
    <citation type="submission" date="2020-04" db="EMBL/GenBank/DDBJ databases">
        <title>Deep metagenomics examines the oral microbiome during advanced dental caries in children, revealing novel taxa and co-occurrences with host molecules.</title>
        <authorList>
            <person name="Baker J.L."/>
            <person name="Morton J.T."/>
            <person name="Dinis M."/>
            <person name="Alvarez R."/>
            <person name="Tran N.C."/>
            <person name="Knight R."/>
            <person name="Edlund A."/>
        </authorList>
    </citation>
    <scope>NUCLEOTIDE SEQUENCE</scope>
    <source>
        <strain evidence="1">JCVI_22A_bin.2</strain>
    </source>
</reference>
<evidence type="ECO:0000313" key="2">
    <source>
        <dbReference type="Proteomes" id="UP000772566"/>
    </source>
</evidence>
<dbReference type="Proteomes" id="UP000772566">
    <property type="component" value="Unassembled WGS sequence"/>
</dbReference>
<comment type="caution">
    <text evidence="1">The sequence shown here is derived from an EMBL/GenBank/DDBJ whole genome shotgun (WGS) entry which is preliminary data.</text>
</comment>
<gene>
    <name evidence="1" type="ORF">HXK23_03410</name>
</gene>
<organism evidence="1 2">
    <name type="scientific">Lancefieldella parvula</name>
    <dbReference type="NCBI Taxonomy" id="1382"/>
    <lineage>
        <taxon>Bacteria</taxon>
        <taxon>Bacillati</taxon>
        <taxon>Actinomycetota</taxon>
        <taxon>Coriobacteriia</taxon>
        <taxon>Coriobacteriales</taxon>
        <taxon>Atopobiaceae</taxon>
        <taxon>Lancefieldella</taxon>
    </lineage>
</organism>
<dbReference type="InterPro" id="IPR018963">
    <property type="entry name" value="Mycophage_D29_Gp19"/>
</dbReference>
<evidence type="ECO:0000313" key="1">
    <source>
        <dbReference type="EMBL" id="MBF4809254.1"/>
    </source>
</evidence>
<dbReference type="RefSeq" id="WP_314009094.1">
    <property type="nucleotide sequence ID" value="NZ_CAUSFQ010000118.1"/>
</dbReference>
<protein>
    <submittedName>
        <fullName evidence="1">Uncharacterized protein</fullName>
    </submittedName>
</protein>
<dbReference type="Pfam" id="PF09355">
    <property type="entry name" value="Phage_Gp19"/>
    <property type="match status" value="1"/>
</dbReference>
<proteinExistence type="predicted"/>